<dbReference type="Pfam" id="PF03629">
    <property type="entry name" value="SASA"/>
    <property type="match status" value="1"/>
</dbReference>
<evidence type="ECO:0000313" key="4">
    <source>
        <dbReference type="Proteomes" id="UP000594638"/>
    </source>
</evidence>
<dbReference type="InterPro" id="IPR005181">
    <property type="entry name" value="SASA"/>
</dbReference>
<proteinExistence type="predicted"/>
<sequence>MAMLWTPFQSYACKNIFLLDGQSNMFGRRGVINNNWTRYIPPKYRSQSSILRLNVALTWKVACEPLHRDMDKNKTCGVGPSMSFANYVLEKAFNIGVIGLVPCAFGGSLIADWRQGSPLYDRHLKRSKAALEDGGEIRGLLWYQGESDTKKQEDAELYKKRVEVFFNVVSTYLSLPEPSNYSGGIDIGHRSIF</sequence>
<reference evidence="3 4" key="1">
    <citation type="submission" date="2019-12" db="EMBL/GenBank/DDBJ databases">
        <authorList>
            <person name="Alioto T."/>
            <person name="Alioto T."/>
            <person name="Gomez Garrido J."/>
        </authorList>
    </citation>
    <scope>NUCLEOTIDE SEQUENCE [LARGE SCALE GENOMIC DNA]</scope>
</reference>
<accession>A0A8S0QA06</accession>
<protein>
    <submittedName>
        <fullName evidence="3">Probable carbohydrate esterase At4g34215</fullName>
    </submittedName>
</protein>
<evidence type="ECO:0000313" key="3">
    <source>
        <dbReference type="EMBL" id="CAA2961971.1"/>
    </source>
</evidence>
<dbReference type="InterPro" id="IPR036514">
    <property type="entry name" value="SGNH_hydro_sf"/>
</dbReference>
<organism evidence="3 4">
    <name type="scientific">Olea europaea subsp. europaea</name>
    <dbReference type="NCBI Taxonomy" id="158383"/>
    <lineage>
        <taxon>Eukaryota</taxon>
        <taxon>Viridiplantae</taxon>
        <taxon>Streptophyta</taxon>
        <taxon>Embryophyta</taxon>
        <taxon>Tracheophyta</taxon>
        <taxon>Spermatophyta</taxon>
        <taxon>Magnoliopsida</taxon>
        <taxon>eudicotyledons</taxon>
        <taxon>Gunneridae</taxon>
        <taxon>Pentapetalae</taxon>
        <taxon>asterids</taxon>
        <taxon>lamiids</taxon>
        <taxon>Lamiales</taxon>
        <taxon>Oleaceae</taxon>
        <taxon>Oleeae</taxon>
        <taxon>Olea</taxon>
    </lineage>
</organism>
<dbReference type="EMBL" id="CACTIH010000686">
    <property type="protein sequence ID" value="CAA2961971.1"/>
    <property type="molecule type" value="Genomic_DNA"/>
</dbReference>
<dbReference type="OrthoDB" id="1487282at2759"/>
<name>A0A8S0QA06_OLEEU</name>
<feature type="domain" description="Sialate O-acetylesterase" evidence="2">
    <location>
        <begin position="14"/>
        <end position="176"/>
    </location>
</feature>
<dbReference type="AlphaFoldDB" id="A0A8S0QA06"/>
<dbReference type="Gene3D" id="3.40.50.1110">
    <property type="entry name" value="SGNH hydrolase"/>
    <property type="match status" value="1"/>
</dbReference>
<evidence type="ECO:0000256" key="1">
    <source>
        <dbReference type="ARBA" id="ARBA00022801"/>
    </source>
</evidence>
<evidence type="ECO:0000259" key="2">
    <source>
        <dbReference type="Pfam" id="PF03629"/>
    </source>
</evidence>
<comment type="caution">
    <text evidence="3">The sequence shown here is derived from an EMBL/GenBank/DDBJ whole genome shotgun (WGS) entry which is preliminary data.</text>
</comment>
<dbReference type="PANTHER" id="PTHR31988">
    <property type="entry name" value="ESTERASE, PUTATIVE (DUF303)-RELATED"/>
    <property type="match status" value="1"/>
</dbReference>
<gene>
    <name evidence="3" type="ORF">OLEA9_A084370</name>
</gene>
<dbReference type="Proteomes" id="UP000594638">
    <property type="component" value="Unassembled WGS sequence"/>
</dbReference>
<dbReference type="Gramene" id="OE9A084370T1">
    <property type="protein sequence ID" value="OE9A084370C1"/>
    <property type="gene ID" value="OE9A084370"/>
</dbReference>
<dbReference type="PANTHER" id="PTHR31988:SF15">
    <property type="entry name" value="ESTERASE, PUTATIVE (DUF303)-RELATED"/>
    <property type="match status" value="1"/>
</dbReference>
<dbReference type="InterPro" id="IPR052940">
    <property type="entry name" value="Carb_Esterase_6"/>
</dbReference>
<keyword evidence="1" id="KW-0378">Hydrolase</keyword>
<dbReference type="SUPFAM" id="SSF52266">
    <property type="entry name" value="SGNH hydrolase"/>
    <property type="match status" value="1"/>
</dbReference>
<dbReference type="GO" id="GO:0016787">
    <property type="term" value="F:hydrolase activity"/>
    <property type="evidence" value="ECO:0007669"/>
    <property type="project" value="UniProtKB-KW"/>
</dbReference>
<keyword evidence="4" id="KW-1185">Reference proteome</keyword>